<dbReference type="KEGG" id="scl:sce5127"/>
<dbReference type="HOGENOM" id="CLU_1282517_0_0_7"/>
<name>A9FRG4_SORC5</name>
<dbReference type="eggNOG" id="ENOG502ZWI5">
    <property type="taxonomic scope" value="Bacteria"/>
</dbReference>
<accession>A9FRG4</accession>
<feature type="compositionally biased region" description="Low complexity" evidence="1">
    <location>
        <begin position="189"/>
        <end position="200"/>
    </location>
</feature>
<dbReference type="AlphaFoldDB" id="A9FRG4"/>
<evidence type="ECO:0000256" key="1">
    <source>
        <dbReference type="SAM" id="MobiDB-lite"/>
    </source>
</evidence>
<organism evidence="2 3">
    <name type="scientific">Sorangium cellulosum (strain So ce56)</name>
    <name type="common">Polyangium cellulosum (strain So ce56)</name>
    <dbReference type="NCBI Taxonomy" id="448385"/>
    <lineage>
        <taxon>Bacteria</taxon>
        <taxon>Pseudomonadati</taxon>
        <taxon>Myxococcota</taxon>
        <taxon>Polyangia</taxon>
        <taxon>Polyangiales</taxon>
        <taxon>Polyangiaceae</taxon>
        <taxon>Sorangium</taxon>
    </lineage>
</organism>
<protein>
    <submittedName>
        <fullName evidence="2">Uncharacterized protein</fullName>
    </submittedName>
</protein>
<feature type="compositionally biased region" description="Low complexity" evidence="1">
    <location>
        <begin position="64"/>
        <end position="74"/>
    </location>
</feature>
<dbReference type="Proteomes" id="UP000002139">
    <property type="component" value="Chromosome"/>
</dbReference>
<dbReference type="STRING" id="448385.sce5127"/>
<dbReference type="EMBL" id="AM746676">
    <property type="protein sequence ID" value="CAN95290.1"/>
    <property type="molecule type" value="Genomic_DNA"/>
</dbReference>
<keyword evidence="3" id="KW-1185">Reference proteome</keyword>
<evidence type="ECO:0000313" key="3">
    <source>
        <dbReference type="Proteomes" id="UP000002139"/>
    </source>
</evidence>
<gene>
    <name evidence="2" type="ordered locus">sce5127</name>
</gene>
<reference evidence="2 3" key="1">
    <citation type="journal article" date="2007" name="Nat. Biotechnol.">
        <title>Complete genome sequence of the myxobacterium Sorangium cellulosum.</title>
        <authorList>
            <person name="Schneiker S."/>
            <person name="Perlova O."/>
            <person name="Kaiser O."/>
            <person name="Gerth K."/>
            <person name="Alici A."/>
            <person name="Altmeyer M.O."/>
            <person name="Bartels D."/>
            <person name="Bekel T."/>
            <person name="Beyer S."/>
            <person name="Bode E."/>
            <person name="Bode H.B."/>
            <person name="Bolten C.J."/>
            <person name="Choudhuri J.V."/>
            <person name="Doss S."/>
            <person name="Elnakady Y.A."/>
            <person name="Frank B."/>
            <person name="Gaigalat L."/>
            <person name="Goesmann A."/>
            <person name="Groeger C."/>
            <person name="Gross F."/>
            <person name="Jelsbak L."/>
            <person name="Jelsbak L."/>
            <person name="Kalinowski J."/>
            <person name="Kegler C."/>
            <person name="Knauber T."/>
            <person name="Konietzny S."/>
            <person name="Kopp M."/>
            <person name="Krause L."/>
            <person name="Krug D."/>
            <person name="Linke B."/>
            <person name="Mahmud T."/>
            <person name="Martinez-Arias R."/>
            <person name="McHardy A.C."/>
            <person name="Merai M."/>
            <person name="Meyer F."/>
            <person name="Mormann S."/>
            <person name="Munoz-Dorado J."/>
            <person name="Perez J."/>
            <person name="Pradella S."/>
            <person name="Rachid S."/>
            <person name="Raddatz G."/>
            <person name="Rosenau F."/>
            <person name="Rueckert C."/>
            <person name="Sasse F."/>
            <person name="Scharfe M."/>
            <person name="Schuster S.C."/>
            <person name="Suen G."/>
            <person name="Treuner-Lange A."/>
            <person name="Velicer G.J."/>
            <person name="Vorholter F.-J."/>
            <person name="Weissman K.J."/>
            <person name="Welch R.D."/>
            <person name="Wenzel S.C."/>
            <person name="Whitworth D.E."/>
            <person name="Wilhelm S."/>
            <person name="Wittmann C."/>
            <person name="Bloecker H."/>
            <person name="Puehler A."/>
            <person name="Mueller R."/>
        </authorList>
    </citation>
    <scope>NUCLEOTIDE SEQUENCE [LARGE SCALE GENOMIC DNA]</scope>
    <source>
        <strain evidence="3">So ce56</strain>
    </source>
</reference>
<proteinExistence type="predicted"/>
<feature type="region of interest" description="Disordered" evidence="1">
    <location>
        <begin position="171"/>
        <end position="215"/>
    </location>
</feature>
<sequence length="215" mass="23018">MSHARPVWSRHRSAPGPGTRSRIHTRDASEQGPPATSTPVGWQGRLAGPPQPRSGWLAGPGPPQSRSGPPNLGRVRLNLGRVRLNLGRVRLNLGRVRLNLGRVRLSLGRGRLNLGRGRLNLGRVRLNLGRVRLNLGRVRLNLGRVHPARASAVAGGAAALTCAAGAPIPPHLQRTAARTGGSRRPPSPLDLSPELSDALARSIPLPPTEPWRKRS</sequence>
<feature type="region of interest" description="Disordered" evidence="1">
    <location>
        <begin position="1"/>
        <end position="74"/>
    </location>
</feature>
<evidence type="ECO:0000313" key="2">
    <source>
        <dbReference type="EMBL" id="CAN95290.1"/>
    </source>
</evidence>